<sequence length="73" mass="8416">MTEGFRTEFRLFGTILLQQVMYEQAVMSQRPGEVVSKMTVPARNLEHHVGDGLHGEHLGFRIDEIKDIPVERH</sequence>
<proteinExistence type="predicted"/>
<dbReference type="AlphaFoldDB" id="A0A149QY00"/>
<reference evidence="1 2" key="1">
    <citation type="submission" date="2015-06" db="EMBL/GenBank/DDBJ databases">
        <title>Improved classification and identification of acetic acid bacteria using matrix-assisted laser desorption/ionization time-of-flight mass spectrometry; Gluconobacter nephelii and Gluconobacter uchimurae are later heterotypic synonyms of Gluconobacter japonicus and Gluconobacter oxydans, respectively.</title>
        <authorList>
            <person name="Li L."/>
            <person name="Cleenwerck I."/>
            <person name="De Vuyst L."/>
            <person name="Vandamme P."/>
        </authorList>
    </citation>
    <scope>NUCLEOTIDE SEQUENCE [LARGE SCALE GENOMIC DNA]</scope>
    <source>
        <strain evidence="1 2">LMG 1764</strain>
    </source>
</reference>
<gene>
    <name evidence="1" type="ORF">AD929_04180</name>
</gene>
<dbReference type="Proteomes" id="UP000075573">
    <property type="component" value="Unassembled WGS sequence"/>
</dbReference>
<name>A0A149QY00_9PROT</name>
<evidence type="ECO:0000313" key="1">
    <source>
        <dbReference type="EMBL" id="KXV02014.1"/>
    </source>
</evidence>
<organism evidence="1 2">
    <name type="scientific">Gluconobacter potus</name>
    <dbReference type="NCBI Taxonomy" id="2724927"/>
    <lineage>
        <taxon>Bacteria</taxon>
        <taxon>Pseudomonadati</taxon>
        <taxon>Pseudomonadota</taxon>
        <taxon>Alphaproteobacteria</taxon>
        <taxon>Acetobacterales</taxon>
        <taxon>Acetobacteraceae</taxon>
        <taxon>Gluconobacter</taxon>
    </lineage>
</organism>
<comment type="caution">
    <text evidence="1">The sequence shown here is derived from an EMBL/GenBank/DDBJ whole genome shotgun (WGS) entry which is preliminary data.</text>
</comment>
<evidence type="ECO:0000313" key="2">
    <source>
        <dbReference type="Proteomes" id="UP000075573"/>
    </source>
</evidence>
<dbReference type="EMBL" id="LHZB01000104">
    <property type="protein sequence ID" value="KXV02014.1"/>
    <property type="molecule type" value="Genomic_DNA"/>
</dbReference>
<accession>A0A149QY00</accession>
<protein>
    <submittedName>
        <fullName evidence="1">Uncharacterized protein</fullName>
    </submittedName>
</protein>